<gene>
    <name evidence="1" type="ORF">MLD38_029775</name>
</gene>
<sequence length="443" mass="50896">MTMIGGSGNLKKTPLLFLTFSFLVFMIFSVRYNDHIVSFFDRGQSLSQHLKVTYVEPNRPPNAEQVGLHLFSTCNSTKEYSGRRIRPAEGEGGGESGRGNVGSEECDLTSGKWVFDNVTYTLYEESECPYMSDQLACQKHGRADLAYQHWRWQPLGCDLQRWSTTEMWEKLRGKRLMFVGDSLGRGQWISMICLLQSAAAEDKRSITPNSPLTIFRAEEYNATIEFLWAPLLVESNNDHPVNHKLEEKIIRPDSIRTHALKWEQADILVFDTYLWWRLGLVKLSWSDDEEGEFEELGGLAAMELAMETWADWVVTRLGPTKRVFFVTMSPTHHLSQDWNPGSKGNCYGEKEPIRSEGYWGSGSHLPTMRMVERVLGRLGPRVSVINITQLSEYRKDGHPSVYRKFWETLSPEELSNPSSYSDCKHWCLPGVPDVWNQMLFHFL</sequence>
<evidence type="ECO:0000313" key="1">
    <source>
        <dbReference type="EMBL" id="KAI4331600.1"/>
    </source>
</evidence>
<protein>
    <submittedName>
        <fullName evidence="1">Uncharacterized protein</fullName>
    </submittedName>
</protein>
<dbReference type="Proteomes" id="UP001057402">
    <property type="component" value="Chromosome 8"/>
</dbReference>
<dbReference type="EMBL" id="CM042887">
    <property type="protein sequence ID" value="KAI4331600.1"/>
    <property type="molecule type" value="Genomic_DNA"/>
</dbReference>
<name>A0ACB9N4V1_9MYRT</name>
<reference evidence="2" key="1">
    <citation type="journal article" date="2023" name="Front. Plant Sci.">
        <title>Chromosomal-level genome assembly of Melastoma candidum provides insights into trichome evolution.</title>
        <authorList>
            <person name="Zhong Y."/>
            <person name="Wu W."/>
            <person name="Sun C."/>
            <person name="Zou P."/>
            <person name="Liu Y."/>
            <person name="Dai S."/>
            <person name="Zhou R."/>
        </authorList>
    </citation>
    <scope>NUCLEOTIDE SEQUENCE [LARGE SCALE GENOMIC DNA]</scope>
</reference>
<evidence type="ECO:0000313" key="2">
    <source>
        <dbReference type="Proteomes" id="UP001057402"/>
    </source>
</evidence>
<keyword evidence="2" id="KW-1185">Reference proteome</keyword>
<accession>A0ACB9N4V1</accession>
<comment type="caution">
    <text evidence="1">The sequence shown here is derived from an EMBL/GenBank/DDBJ whole genome shotgun (WGS) entry which is preliminary data.</text>
</comment>
<proteinExistence type="predicted"/>
<organism evidence="1 2">
    <name type="scientific">Melastoma candidum</name>
    <dbReference type="NCBI Taxonomy" id="119954"/>
    <lineage>
        <taxon>Eukaryota</taxon>
        <taxon>Viridiplantae</taxon>
        <taxon>Streptophyta</taxon>
        <taxon>Embryophyta</taxon>
        <taxon>Tracheophyta</taxon>
        <taxon>Spermatophyta</taxon>
        <taxon>Magnoliopsida</taxon>
        <taxon>eudicotyledons</taxon>
        <taxon>Gunneridae</taxon>
        <taxon>Pentapetalae</taxon>
        <taxon>rosids</taxon>
        <taxon>malvids</taxon>
        <taxon>Myrtales</taxon>
        <taxon>Melastomataceae</taxon>
        <taxon>Melastomatoideae</taxon>
        <taxon>Melastomateae</taxon>
        <taxon>Melastoma</taxon>
    </lineage>
</organism>